<dbReference type="Proteomes" id="UP001597079">
    <property type="component" value="Unassembled WGS sequence"/>
</dbReference>
<dbReference type="SUPFAM" id="SSF51735">
    <property type="entry name" value="NAD(P)-binding Rossmann-fold domains"/>
    <property type="match status" value="1"/>
</dbReference>
<dbReference type="NCBIfam" id="NF009466">
    <property type="entry name" value="PRK12826.1-2"/>
    <property type="match status" value="1"/>
</dbReference>
<keyword evidence="2 5" id="KW-0560">Oxidoreductase</keyword>
<dbReference type="EC" id="1.1.1.-" evidence="5"/>
<evidence type="ECO:0000313" key="5">
    <source>
        <dbReference type="EMBL" id="MFD1675289.1"/>
    </source>
</evidence>
<dbReference type="GO" id="GO:0016491">
    <property type="term" value="F:oxidoreductase activity"/>
    <property type="evidence" value="ECO:0007669"/>
    <property type="project" value="UniProtKB-KW"/>
</dbReference>
<dbReference type="InterPro" id="IPR036291">
    <property type="entry name" value="NAD(P)-bd_dom_sf"/>
</dbReference>
<evidence type="ECO:0000256" key="2">
    <source>
        <dbReference type="ARBA" id="ARBA00023002"/>
    </source>
</evidence>
<reference evidence="6" key="1">
    <citation type="journal article" date="2019" name="Int. J. Syst. Evol. Microbiol.">
        <title>The Global Catalogue of Microorganisms (GCM) 10K type strain sequencing project: providing services to taxonomists for standard genome sequencing and annotation.</title>
        <authorList>
            <consortium name="The Broad Institute Genomics Platform"/>
            <consortium name="The Broad Institute Genome Sequencing Center for Infectious Disease"/>
            <person name="Wu L."/>
            <person name="Ma J."/>
        </authorList>
    </citation>
    <scope>NUCLEOTIDE SEQUENCE [LARGE SCALE GENOMIC DNA]</scope>
    <source>
        <strain evidence="6">CGMCC 1.12286</strain>
    </source>
</reference>
<dbReference type="InterPro" id="IPR057326">
    <property type="entry name" value="KR_dom"/>
</dbReference>
<proteinExistence type="inferred from homology"/>
<dbReference type="PROSITE" id="PS00061">
    <property type="entry name" value="ADH_SHORT"/>
    <property type="match status" value="1"/>
</dbReference>
<organism evidence="5 6">
    <name type="scientific">Alicyclobacillus fodiniaquatilis</name>
    <dbReference type="NCBI Taxonomy" id="1661150"/>
    <lineage>
        <taxon>Bacteria</taxon>
        <taxon>Bacillati</taxon>
        <taxon>Bacillota</taxon>
        <taxon>Bacilli</taxon>
        <taxon>Bacillales</taxon>
        <taxon>Alicyclobacillaceae</taxon>
        <taxon>Alicyclobacillus</taxon>
    </lineage>
</organism>
<dbReference type="InterPro" id="IPR020904">
    <property type="entry name" value="Sc_DH/Rdtase_CS"/>
</dbReference>
<keyword evidence="6" id="KW-1185">Reference proteome</keyword>
<name>A0ABW4JH95_9BACL</name>
<comment type="similarity">
    <text evidence="1 3">Belongs to the short-chain dehydrogenases/reductases (SDR) family.</text>
</comment>
<dbReference type="PANTHER" id="PTHR42760:SF133">
    <property type="entry name" value="3-OXOACYL-[ACYL-CARRIER-PROTEIN] REDUCTASE"/>
    <property type="match status" value="1"/>
</dbReference>
<evidence type="ECO:0000313" key="6">
    <source>
        <dbReference type="Proteomes" id="UP001597079"/>
    </source>
</evidence>
<evidence type="ECO:0000256" key="3">
    <source>
        <dbReference type="RuleBase" id="RU000363"/>
    </source>
</evidence>
<gene>
    <name evidence="5" type="ORF">ACFSB2_11340</name>
</gene>
<dbReference type="Pfam" id="PF00106">
    <property type="entry name" value="adh_short"/>
    <property type="match status" value="1"/>
</dbReference>
<feature type="domain" description="Ketoreductase" evidence="4">
    <location>
        <begin position="8"/>
        <end position="187"/>
    </location>
</feature>
<dbReference type="PRINTS" id="PR00080">
    <property type="entry name" value="SDRFAMILY"/>
</dbReference>
<dbReference type="CDD" id="cd05233">
    <property type="entry name" value="SDR_c"/>
    <property type="match status" value="1"/>
</dbReference>
<protein>
    <submittedName>
        <fullName evidence="5">SDR family NAD(P)-dependent oxidoreductase</fullName>
        <ecNumber evidence="5">1.1.1.-</ecNumber>
    </submittedName>
</protein>
<comment type="caution">
    <text evidence="5">The sequence shown here is derived from an EMBL/GenBank/DDBJ whole genome shotgun (WGS) entry which is preliminary data.</text>
</comment>
<evidence type="ECO:0000256" key="1">
    <source>
        <dbReference type="ARBA" id="ARBA00006484"/>
    </source>
</evidence>
<dbReference type="PANTHER" id="PTHR42760">
    <property type="entry name" value="SHORT-CHAIN DEHYDROGENASES/REDUCTASES FAMILY MEMBER"/>
    <property type="match status" value="1"/>
</dbReference>
<dbReference type="SMART" id="SM00822">
    <property type="entry name" value="PKS_KR"/>
    <property type="match status" value="1"/>
</dbReference>
<dbReference type="Gene3D" id="3.40.50.720">
    <property type="entry name" value="NAD(P)-binding Rossmann-like Domain"/>
    <property type="match status" value="1"/>
</dbReference>
<dbReference type="NCBIfam" id="NF005559">
    <property type="entry name" value="PRK07231.1"/>
    <property type="match status" value="1"/>
</dbReference>
<dbReference type="RefSeq" id="WP_377943163.1">
    <property type="nucleotide sequence ID" value="NZ_JBHUCX010000028.1"/>
</dbReference>
<accession>A0ABW4JH95</accession>
<sequence>MHIDLNGKVAIVTGGARGIGQCIAMALASEGVKTVVIDINEADLQESKQKFDELGYRGLHLCCDIRDAAQIDEVVKQAVDEYGRIDILVNNAGVARGKPVDELTDEVWQQNIDINLTGTFRMCRAVIPQMKLQQAGRIINAASFAAVIPSYGGAAYASSKAGVHYLTRTLAGELGPWNITVNSYAPGMIPTDMNHFADRTPEEQAQMLDMLSLRRWGKKEDIANLIVFLSSDQADYITGALIEISGGKYAIQRPGVAYQHYVAQTTGSE</sequence>
<dbReference type="EMBL" id="JBHUCX010000028">
    <property type="protein sequence ID" value="MFD1675289.1"/>
    <property type="molecule type" value="Genomic_DNA"/>
</dbReference>
<evidence type="ECO:0000259" key="4">
    <source>
        <dbReference type="SMART" id="SM00822"/>
    </source>
</evidence>
<dbReference type="InterPro" id="IPR002347">
    <property type="entry name" value="SDR_fam"/>
</dbReference>
<dbReference type="PRINTS" id="PR00081">
    <property type="entry name" value="GDHRDH"/>
</dbReference>